<gene>
    <name evidence="1" type="ORF">JTE90_016886</name>
</gene>
<sequence>AHVGYLGNELADELAGEAASLDGAEFILPVPSSFLKANLKSELLGT</sequence>
<evidence type="ECO:0000313" key="1">
    <source>
        <dbReference type="EMBL" id="KAG8170692.1"/>
    </source>
</evidence>
<protein>
    <recommendedName>
        <fullName evidence="3">RNase H type-1 domain-containing protein</fullName>
    </recommendedName>
</protein>
<keyword evidence="2" id="KW-1185">Reference proteome</keyword>
<name>A0AAV6TG94_9ARAC</name>
<evidence type="ECO:0008006" key="3">
    <source>
        <dbReference type="Google" id="ProtNLM"/>
    </source>
</evidence>
<dbReference type="EMBL" id="JAFNEN010005028">
    <property type="protein sequence ID" value="KAG8170692.1"/>
    <property type="molecule type" value="Genomic_DNA"/>
</dbReference>
<feature type="non-terminal residue" evidence="1">
    <location>
        <position position="1"/>
    </location>
</feature>
<accession>A0AAV6TG94</accession>
<proteinExistence type="predicted"/>
<comment type="caution">
    <text evidence="1">The sequence shown here is derived from an EMBL/GenBank/DDBJ whole genome shotgun (WGS) entry which is preliminary data.</text>
</comment>
<organism evidence="1 2">
    <name type="scientific">Oedothorax gibbosus</name>
    <dbReference type="NCBI Taxonomy" id="931172"/>
    <lineage>
        <taxon>Eukaryota</taxon>
        <taxon>Metazoa</taxon>
        <taxon>Ecdysozoa</taxon>
        <taxon>Arthropoda</taxon>
        <taxon>Chelicerata</taxon>
        <taxon>Arachnida</taxon>
        <taxon>Araneae</taxon>
        <taxon>Araneomorphae</taxon>
        <taxon>Entelegynae</taxon>
        <taxon>Araneoidea</taxon>
        <taxon>Linyphiidae</taxon>
        <taxon>Erigoninae</taxon>
        <taxon>Oedothorax</taxon>
    </lineage>
</organism>
<reference evidence="1 2" key="1">
    <citation type="journal article" date="2022" name="Nat. Ecol. Evol.">
        <title>A masculinizing supergene underlies an exaggerated male reproductive morph in a spider.</title>
        <authorList>
            <person name="Hendrickx F."/>
            <person name="De Corte Z."/>
            <person name="Sonet G."/>
            <person name="Van Belleghem S.M."/>
            <person name="Kostlbacher S."/>
            <person name="Vangestel C."/>
        </authorList>
    </citation>
    <scope>NUCLEOTIDE SEQUENCE [LARGE SCALE GENOMIC DNA]</scope>
    <source>
        <strain evidence="1">W744_W776</strain>
    </source>
</reference>
<dbReference type="AlphaFoldDB" id="A0AAV6TG94"/>
<evidence type="ECO:0000313" key="2">
    <source>
        <dbReference type="Proteomes" id="UP000827092"/>
    </source>
</evidence>
<dbReference type="Proteomes" id="UP000827092">
    <property type="component" value="Unassembled WGS sequence"/>
</dbReference>